<keyword evidence="1" id="KW-1133">Transmembrane helix</keyword>
<evidence type="ECO:0000256" key="1">
    <source>
        <dbReference type="SAM" id="Phobius"/>
    </source>
</evidence>
<keyword evidence="3" id="KW-1185">Reference proteome</keyword>
<feature type="transmembrane region" description="Helical" evidence="1">
    <location>
        <begin position="56"/>
        <end position="76"/>
    </location>
</feature>
<reference evidence="2" key="1">
    <citation type="submission" date="2022-12" db="EMBL/GenBank/DDBJ databases">
        <title>Jiella pelagia sp. nov., isolated from phosphonate enriched culture of Northwest Pacific surface seawater.</title>
        <authorList>
            <person name="Shin D.Y."/>
            <person name="Hwang C.Y."/>
        </authorList>
    </citation>
    <scope>NUCLEOTIDE SEQUENCE</scope>
    <source>
        <strain evidence="2">HL-NP1</strain>
    </source>
</reference>
<protein>
    <recommendedName>
        <fullName evidence="4">SPW repeat-containing protein</fullName>
    </recommendedName>
</protein>
<dbReference type="Proteomes" id="UP001164020">
    <property type="component" value="Chromosome"/>
</dbReference>
<sequence length="138" mass="14686">MSRRIVTSRLQSTGGQAGDIDGYFDRVVKYIPADVVGLWLFATGLIAAQAETDANAGVVHLIAFLGGAVLTALWTWKRTSQPGLPTATLQIAVSTAAFVVWVFAMGGPFSGLDWYQAYYGSLLLAFFTVASGLIVPPE</sequence>
<feature type="transmembrane region" description="Helical" evidence="1">
    <location>
        <begin position="116"/>
        <end position="135"/>
    </location>
</feature>
<keyword evidence="1" id="KW-0472">Membrane</keyword>
<evidence type="ECO:0000313" key="2">
    <source>
        <dbReference type="EMBL" id="WAP67847.1"/>
    </source>
</evidence>
<feature type="transmembrane region" description="Helical" evidence="1">
    <location>
        <begin position="83"/>
        <end position="104"/>
    </location>
</feature>
<dbReference type="EMBL" id="CP114029">
    <property type="protein sequence ID" value="WAP67847.1"/>
    <property type="molecule type" value="Genomic_DNA"/>
</dbReference>
<proteinExistence type="predicted"/>
<evidence type="ECO:0000313" key="3">
    <source>
        <dbReference type="Proteomes" id="UP001164020"/>
    </source>
</evidence>
<name>A0ABY7BWT2_9HYPH</name>
<keyword evidence="1" id="KW-0812">Transmembrane</keyword>
<accession>A0ABY7BWT2</accession>
<evidence type="ECO:0008006" key="4">
    <source>
        <dbReference type="Google" id="ProtNLM"/>
    </source>
</evidence>
<dbReference type="RefSeq" id="WP_268880319.1">
    <property type="nucleotide sequence ID" value="NZ_CP114029.1"/>
</dbReference>
<organism evidence="2 3">
    <name type="scientific">Jiella pelagia</name>
    <dbReference type="NCBI Taxonomy" id="2986949"/>
    <lineage>
        <taxon>Bacteria</taxon>
        <taxon>Pseudomonadati</taxon>
        <taxon>Pseudomonadota</taxon>
        <taxon>Alphaproteobacteria</taxon>
        <taxon>Hyphomicrobiales</taxon>
        <taxon>Aurantimonadaceae</taxon>
        <taxon>Jiella</taxon>
    </lineage>
</organism>
<gene>
    <name evidence="2" type="ORF">OH818_20680</name>
</gene>
<feature type="transmembrane region" description="Helical" evidence="1">
    <location>
        <begin position="30"/>
        <end position="50"/>
    </location>
</feature>